<dbReference type="Pfam" id="PF24877">
    <property type="entry name" value="ILV_EDD_C"/>
    <property type="match status" value="1"/>
</dbReference>
<comment type="similarity">
    <text evidence="1">Belongs to the IlvD/Edd family.</text>
</comment>
<feature type="domain" description="WDHD1/CFT4 second beta-propeller" evidence="11">
    <location>
        <begin position="961"/>
        <end position="1249"/>
    </location>
</feature>
<dbReference type="SUPFAM" id="SSF143975">
    <property type="entry name" value="IlvD/EDD N-terminal domain-like"/>
    <property type="match status" value="1"/>
</dbReference>
<dbReference type="GO" id="GO:0051536">
    <property type="term" value="F:iron-sulfur cluster binding"/>
    <property type="evidence" value="ECO:0007669"/>
    <property type="project" value="UniProtKB-KW"/>
</dbReference>
<evidence type="ECO:0000256" key="1">
    <source>
        <dbReference type="ARBA" id="ARBA00006486"/>
    </source>
</evidence>
<dbReference type="PROSITE" id="PS00678">
    <property type="entry name" value="WD_REPEATS_1"/>
    <property type="match status" value="1"/>
</dbReference>
<evidence type="ECO:0000256" key="6">
    <source>
        <dbReference type="ARBA" id="ARBA00023014"/>
    </source>
</evidence>
<dbReference type="Pfam" id="PF12341">
    <property type="entry name" value="Mcl1_mid"/>
    <property type="match status" value="1"/>
</dbReference>
<keyword evidence="4" id="KW-0677">Repeat</keyword>
<dbReference type="InterPro" id="IPR056740">
    <property type="entry name" value="ILV_EDD_C"/>
</dbReference>
<dbReference type="SUPFAM" id="SSF50978">
    <property type="entry name" value="WD40 repeat-like"/>
    <property type="match status" value="1"/>
</dbReference>
<dbReference type="HOGENOM" id="CLU_002719_0_0_1"/>
<dbReference type="SMART" id="SM00320">
    <property type="entry name" value="WD40"/>
    <property type="match status" value="6"/>
</dbReference>
<keyword evidence="2 8" id="KW-0853">WD repeat</keyword>
<protein>
    <submittedName>
        <fullName evidence="14">Minichromosome loss protein 1</fullName>
    </submittedName>
</protein>
<feature type="domain" description="Dihydroxy-acid/6-phosphogluconate dehydratase N-terminal" evidence="10">
    <location>
        <begin position="118"/>
        <end position="349"/>
    </location>
</feature>
<keyword evidence="5" id="KW-0408">Iron</keyword>
<dbReference type="InterPro" id="IPR057646">
    <property type="entry name" value="WD40_WDHD1_1st"/>
</dbReference>
<dbReference type="InterPro" id="IPR019775">
    <property type="entry name" value="WD40_repeat_CS"/>
</dbReference>
<evidence type="ECO:0000256" key="8">
    <source>
        <dbReference type="PROSITE-ProRule" id="PRU00221"/>
    </source>
</evidence>
<feature type="domain" description="Dihydroxy-acid/6-phosphogluconate dehydratase N-terminal" evidence="10">
    <location>
        <begin position="64"/>
        <end position="113"/>
    </location>
</feature>
<evidence type="ECO:0000259" key="10">
    <source>
        <dbReference type="Pfam" id="PF00920"/>
    </source>
</evidence>
<dbReference type="InterPro" id="IPR000581">
    <property type="entry name" value="ILV_EDD_N"/>
</dbReference>
<feature type="compositionally biased region" description="Basic and acidic residues" evidence="9">
    <location>
        <begin position="1443"/>
        <end position="1453"/>
    </location>
</feature>
<evidence type="ECO:0000259" key="13">
    <source>
        <dbReference type="Pfam" id="PF24877"/>
    </source>
</evidence>
<feature type="domain" description="Dihydroxy-acid/6-phosphogluconate dehydratase C-terminal" evidence="13">
    <location>
        <begin position="364"/>
        <end position="537"/>
    </location>
</feature>
<dbReference type="InterPro" id="IPR037237">
    <property type="entry name" value="IlvD/EDD_N"/>
</dbReference>
<dbReference type="Pfam" id="PF24817">
    <property type="entry name" value="WD40_WDHD1_1st"/>
    <property type="match status" value="1"/>
</dbReference>
<feature type="repeat" description="WD" evidence="8">
    <location>
        <begin position="774"/>
        <end position="815"/>
    </location>
</feature>
<dbReference type="Pfam" id="PF17119">
    <property type="entry name" value="MMU163"/>
    <property type="match status" value="1"/>
</dbReference>
<dbReference type="SUPFAM" id="SSF52016">
    <property type="entry name" value="LeuD/IlvD-like"/>
    <property type="match status" value="1"/>
</dbReference>
<dbReference type="Pfam" id="PF00920">
    <property type="entry name" value="ILVD_EDD_N"/>
    <property type="match status" value="2"/>
</dbReference>
<evidence type="ECO:0000256" key="2">
    <source>
        <dbReference type="ARBA" id="ARBA00022574"/>
    </source>
</evidence>
<dbReference type="Gene3D" id="3.50.30.80">
    <property type="entry name" value="IlvD/EDD C-terminal domain-like"/>
    <property type="match status" value="1"/>
</dbReference>
<sequence>MSLPSKNNNKTNPTAQDDYDLTTPITTKNGLRQGLTSYGDAHFSLFLRKVFIKALGYTDDALSRPLIGIINTYSSYNPCHANVPQLIEATKRGVQLAGGLAIDFPTITLHESFAHPTRCDKTVPAQLMGGISANKPVLPLITGPMMPGSHRGERLGACTDCRNNWAAYRAGTIDVEEISAINEELAPTSGTCGVMGTASTMACLTAALGMMPLKGASAPAVSSARLRIAEETGSNAVAVAAAKRTPQEILSEESFLNAITVLQAIGGSTNAIVHLLAIANRHPAIQGKITLQTFDDIGRKTPLLVDLKPSGVNYMTDFHNAGGMLALLHTLRPLLHLNAMTVSGKTLGEVLDESPFKSFAYSREVVRPLDNPLYPSSSLVVLKGNIAPNGAVMKASASKDRSLLRHSGPVVVFEDTADMARRIDDPDLPVTRDSVLVLKSIGPVGNPGMPEAGLIPLPRKLGAQGVTDMLRLSDGRMSGTAGGTIILHISPESALPESPFGIVRTGDIITCDVEQRRLHLEVSDDEIERRVAERRKEIAQSIQSVMSSATMRPRGRPAHTPGTTVLTYTPNGRHVITAGSNSAIRIYTVGDEGEPRTIDEGVEAHFGITATNDCFIIGAEDGTVWRYDLESGKMDKLLVRCALPVRDLAISSDGQWVAVASDELTVKVVNVDDMTNVKYLREQTKGSKHVSFDPSGRFIAVSCTDGVLYIYSIASEEPELVKKIDGAIRRLEPEDEATSRVVWHPDGTAFATAQATREVAIFSTSDWSPQKSFTSSHNGDITALGWSPNGALLATAGVDGKILLWETSTQNILKRYDFGNVINLSWHPSINLLCFTTSDGELYIYENFVGTEYQSILEKRLESFSVRSGPLGETSGNARKQIPSRSKVDGGNRPTRAGSPDSLDDILGMDEDENFVEDDDGAGYAEEVNGHGKRTNGHLDGLDGPDAKRLASYWEPTVHEVFQPGSTPWRGNRRYLCLNLTGVVWTVDQESHHTVTVEFYDSEMHRNFHFTDPYRYDKACLNENGALFTSSSPPDDGPAMIYYRPHETWTTRGDWRTQLPPGETVKAIALSESYIVVLTSANYVRIYTLYGTPFRVYRQKSLAITCAAWRDYVMTIGNGPVGPNGCAALTYSIENVKRDEICQNEDIVAITEGEQLKNVFFSDNGDPCIYDSEGVLLILQHWRTPGQARWVPLLDTKLLDRLSKGRKEETYWPVAVAQNKFHCIILKGGETHPYFPRPLLSEFDFKIPVSTKPSKSDEDDDEESGTIRNDAARFEEAFVRENLFYSLFQDLIPPPTRHATSVLNSLEEKSKSTRSYFKCWPLSAEKAKSARTIPVTAINDQVRSAKVFVMPKPLLPPSASANVSTITRRVTSGIRYRYHPPSASRVSVPGRQDAVNTRQCRCHRRCFSQLTPKPLARLHDRRDIDAIFSPRSSSITLHSNRNRTKDDKNRNKVVDQPGQTVKYDLPPGTEGGRDHKPPDERVVKLGKTLRRLSPLLPNILINPLPTDMLSPQITLHLFPSTHPHLPNVKGRVLYRAALWTVPVAWSSLPLLGNVKLQILSERMVRADSALCCDHPYNDAAVDCGEERLVVRWKTSHNTPSGTSSSPSSSTSSASDLNTSGSNLSTSRSGVNKSLSTLLGGDAPIFLPGKEGRFEGLFIFAFDEKGRIAGHTIEHADQADGWDRTAKFVTLTDWLLGKARGSLGEAAAPSLAAQGYHHHQAHASRRAYYRGDEGYGAKGGGLCYHDGMR</sequence>
<dbReference type="PROSITE" id="PS00886">
    <property type="entry name" value="ILVD_EDD_1"/>
    <property type="match status" value="1"/>
</dbReference>
<proteinExistence type="inferred from homology"/>
<dbReference type="GO" id="GO:0016836">
    <property type="term" value="F:hydro-lyase activity"/>
    <property type="evidence" value="ECO:0007669"/>
    <property type="project" value="UniProtKB-ARBA"/>
</dbReference>
<dbReference type="InterPro" id="IPR031342">
    <property type="entry name" value="Mug163-like"/>
</dbReference>
<keyword evidence="7" id="KW-0456">Lyase</keyword>
<feature type="compositionally biased region" description="Basic and acidic residues" evidence="9">
    <location>
        <begin position="1471"/>
        <end position="1480"/>
    </location>
</feature>
<feature type="region of interest" description="Disordered" evidence="9">
    <location>
        <begin position="868"/>
        <end position="905"/>
    </location>
</feature>
<dbReference type="InterPro" id="IPR015943">
    <property type="entry name" value="WD40/YVTN_repeat-like_dom_sf"/>
</dbReference>
<accession>A0A093XP39</accession>
<feature type="region of interest" description="Disordered" evidence="9">
    <location>
        <begin position="1"/>
        <end position="23"/>
    </location>
</feature>
<dbReference type="InterPro" id="IPR001680">
    <property type="entry name" value="WD40_rpt"/>
</dbReference>
<dbReference type="InterPro" id="IPR052352">
    <property type="entry name" value="Sugar_Degrad_Dehydratases"/>
</dbReference>
<feature type="region of interest" description="Disordered" evidence="9">
    <location>
        <begin position="1595"/>
        <end position="1629"/>
    </location>
</feature>
<feature type="domain" description="WDHD1 first WD40" evidence="12">
    <location>
        <begin position="556"/>
        <end position="843"/>
    </location>
</feature>
<evidence type="ECO:0000259" key="12">
    <source>
        <dbReference type="Pfam" id="PF24817"/>
    </source>
</evidence>
<dbReference type="InterPro" id="IPR042096">
    <property type="entry name" value="Dihydro-acid_dehy_C"/>
</dbReference>
<evidence type="ECO:0000259" key="11">
    <source>
        <dbReference type="Pfam" id="PF12341"/>
    </source>
</evidence>
<evidence type="ECO:0000256" key="3">
    <source>
        <dbReference type="ARBA" id="ARBA00022723"/>
    </source>
</evidence>
<organism evidence="14">
    <name type="scientific">Talaromyces marneffei PM1</name>
    <dbReference type="NCBI Taxonomy" id="1077442"/>
    <lineage>
        <taxon>Eukaryota</taxon>
        <taxon>Fungi</taxon>
        <taxon>Dikarya</taxon>
        <taxon>Ascomycota</taxon>
        <taxon>Pezizomycotina</taxon>
        <taxon>Eurotiomycetes</taxon>
        <taxon>Eurotiomycetidae</taxon>
        <taxon>Eurotiales</taxon>
        <taxon>Trichocomaceae</taxon>
        <taxon>Talaromyces</taxon>
        <taxon>Talaromyces sect. Talaromyces</taxon>
    </lineage>
</organism>
<keyword evidence="6" id="KW-0411">Iron-sulfur</keyword>
<feature type="region of interest" description="Disordered" evidence="9">
    <location>
        <begin position="1435"/>
        <end position="1480"/>
    </location>
</feature>
<dbReference type="GO" id="GO:0046872">
    <property type="term" value="F:metal ion binding"/>
    <property type="evidence" value="ECO:0007669"/>
    <property type="project" value="UniProtKB-KW"/>
</dbReference>
<dbReference type="InterPro" id="IPR036322">
    <property type="entry name" value="WD40_repeat_dom_sf"/>
</dbReference>
<dbReference type="PROSITE" id="PS50082">
    <property type="entry name" value="WD_REPEATS_2"/>
    <property type="match status" value="1"/>
</dbReference>
<feature type="compositionally biased region" description="Low complexity" evidence="9">
    <location>
        <begin position="1595"/>
        <end position="1621"/>
    </location>
</feature>
<gene>
    <name evidence="14" type="ORF">GQ26_0160330</name>
</gene>
<dbReference type="Gene3D" id="2.130.10.10">
    <property type="entry name" value="YVTN repeat-like/Quinoprotein amine dehydrogenase"/>
    <property type="match status" value="2"/>
</dbReference>
<name>A0A093XP39_TALMA</name>
<dbReference type="PANTHER" id="PTHR43183">
    <property type="entry name" value="HYPOTHETICAL DIHYDROXYACID DEHYDRATASE (EUROFUNG)-RELATED"/>
    <property type="match status" value="1"/>
</dbReference>
<comment type="caution">
    <text evidence="14">The sequence shown here is derived from an EMBL/GenBank/DDBJ whole genome shotgun (WGS) entry which is preliminary data.</text>
</comment>
<keyword evidence="3" id="KW-0479">Metal-binding</keyword>
<evidence type="ECO:0000256" key="7">
    <source>
        <dbReference type="ARBA" id="ARBA00023239"/>
    </source>
</evidence>
<evidence type="ECO:0000256" key="9">
    <source>
        <dbReference type="SAM" id="MobiDB-lite"/>
    </source>
</evidence>
<dbReference type="PROSITE" id="PS50294">
    <property type="entry name" value="WD_REPEATS_REGION"/>
    <property type="match status" value="1"/>
</dbReference>
<reference evidence="14" key="1">
    <citation type="journal article" date="2014" name="PLoS Genet.">
        <title>Signature Gene Expression Reveals Novel Clues to the Molecular Mechanisms of Dimorphic Transition in Penicillium marneffei.</title>
        <authorList>
            <person name="Yang E."/>
            <person name="Wang G."/>
            <person name="Cai J."/>
            <person name="Woo P.C."/>
            <person name="Lau S.K."/>
            <person name="Yuen K.-Y."/>
            <person name="Chow W.-N."/>
            <person name="Lin X."/>
        </authorList>
    </citation>
    <scope>NUCLEOTIDE SEQUENCE [LARGE SCALE GENOMIC DNA]</scope>
    <source>
        <strain evidence="14">PM1</strain>
    </source>
</reference>
<evidence type="ECO:0000256" key="4">
    <source>
        <dbReference type="ARBA" id="ARBA00022737"/>
    </source>
</evidence>
<dbReference type="InterPro" id="IPR020558">
    <property type="entry name" value="DiOHA_6PGluconate_deHydtase_CS"/>
</dbReference>
<dbReference type="EMBL" id="JPOX01000016">
    <property type="protein sequence ID" value="KFX46973.1"/>
    <property type="molecule type" value="Genomic_DNA"/>
</dbReference>
<dbReference type="InterPro" id="IPR022100">
    <property type="entry name" value="WDHD1/CFT4_beta-prop_2nd"/>
</dbReference>
<feature type="compositionally biased region" description="Polar residues" evidence="9">
    <location>
        <begin position="1"/>
        <end position="15"/>
    </location>
</feature>
<evidence type="ECO:0000313" key="14">
    <source>
        <dbReference type="EMBL" id="KFX46973.1"/>
    </source>
</evidence>
<evidence type="ECO:0000256" key="5">
    <source>
        <dbReference type="ARBA" id="ARBA00023004"/>
    </source>
</evidence>
<dbReference type="PANTHER" id="PTHR43183:SF1">
    <property type="entry name" value="HYPOTHETICAL DIHYDROXY-ACID DEHYDRATASE (EUROFUNG)-RELATED"/>
    <property type="match status" value="1"/>
</dbReference>